<comment type="caution">
    <text evidence="3">The sequence shown here is derived from an EMBL/GenBank/DDBJ whole genome shotgun (WGS) entry which is preliminary data.</text>
</comment>
<evidence type="ECO:0000256" key="1">
    <source>
        <dbReference type="SAM" id="Phobius"/>
    </source>
</evidence>
<gene>
    <name evidence="3" type="ORF">SLEP1_g44698</name>
</gene>
<keyword evidence="1" id="KW-0472">Membrane</keyword>
<dbReference type="InterPro" id="IPR007658">
    <property type="entry name" value="DUF594"/>
</dbReference>
<name>A0AAV5LH24_9ROSI</name>
<organism evidence="3 4">
    <name type="scientific">Rubroshorea leprosula</name>
    <dbReference type="NCBI Taxonomy" id="152421"/>
    <lineage>
        <taxon>Eukaryota</taxon>
        <taxon>Viridiplantae</taxon>
        <taxon>Streptophyta</taxon>
        <taxon>Embryophyta</taxon>
        <taxon>Tracheophyta</taxon>
        <taxon>Spermatophyta</taxon>
        <taxon>Magnoliopsida</taxon>
        <taxon>eudicotyledons</taxon>
        <taxon>Gunneridae</taxon>
        <taxon>Pentapetalae</taxon>
        <taxon>rosids</taxon>
        <taxon>malvids</taxon>
        <taxon>Malvales</taxon>
        <taxon>Dipterocarpaceae</taxon>
        <taxon>Rubroshorea</taxon>
    </lineage>
</organism>
<feature type="transmembrane region" description="Helical" evidence="1">
    <location>
        <begin position="339"/>
        <end position="359"/>
    </location>
</feature>
<evidence type="ECO:0000313" key="4">
    <source>
        <dbReference type="Proteomes" id="UP001054252"/>
    </source>
</evidence>
<feature type="transmembrane region" description="Helical" evidence="1">
    <location>
        <begin position="134"/>
        <end position="154"/>
    </location>
</feature>
<feature type="transmembrane region" description="Helical" evidence="1">
    <location>
        <begin position="64"/>
        <end position="84"/>
    </location>
</feature>
<evidence type="ECO:0000259" key="2">
    <source>
        <dbReference type="Pfam" id="PF13968"/>
    </source>
</evidence>
<accession>A0AAV5LH24</accession>
<keyword evidence="4" id="KW-1185">Reference proteome</keyword>
<feature type="transmembrane region" description="Helical" evidence="1">
    <location>
        <begin position="421"/>
        <end position="441"/>
    </location>
</feature>
<dbReference type="Pfam" id="PF04578">
    <property type="entry name" value="DUF594"/>
    <property type="match status" value="1"/>
</dbReference>
<dbReference type="Pfam" id="PF13968">
    <property type="entry name" value="DUF4220"/>
    <property type="match status" value="1"/>
</dbReference>
<feature type="domain" description="DUF4220" evidence="2">
    <location>
        <begin position="65"/>
        <end position="455"/>
    </location>
</feature>
<keyword evidence="1" id="KW-1133">Transmembrane helix</keyword>
<evidence type="ECO:0000313" key="3">
    <source>
        <dbReference type="EMBL" id="GKV36586.1"/>
    </source>
</evidence>
<keyword evidence="1" id="KW-0812">Transmembrane</keyword>
<dbReference type="PANTHER" id="PTHR31325">
    <property type="entry name" value="OS01G0798800 PROTEIN-RELATED"/>
    <property type="match status" value="1"/>
</dbReference>
<feature type="transmembrane region" description="Helical" evidence="1">
    <location>
        <begin position="24"/>
        <end position="44"/>
    </location>
</feature>
<protein>
    <recommendedName>
        <fullName evidence="2">DUF4220 domain-containing protein</fullName>
    </recommendedName>
</protein>
<proteinExistence type="predicted"/>
<feature type="transmembrane region" description="Helical" evidence="1">
    <location>
        <begin position="387"/>
        <end position="414"/>
    </location>
</feature>
<dbReference type="AlphaFoldDB" id="A0AAV5LH24"/>
<dbReference type="InterPro" id="IPR025315">
    <property type="entry name" value="DUF4220"/>
</dbReference>
<dbReference type="Proteomes" id="UP001054252">
    <property type="component" value="Unassembled WGS sequence"/>
</dbReference>
<reference evidence="3 4" key="1">
    <citation type="journal article" date="2021" name="Commun. Biol.">
        <title>The genome of Shorea leprosula (Dipterocarpaceae) highlights the ecological relevance of drought in aseasonal tropical rainforests.</title>
        <authorList>
            <person name="Ng K.K.S."/>
            <person name="Kobayashi M.J."/>
            <person name="Fawcett J.A."/>
            <person name="Hatakeyama M."/>
            <person name="Paape T."/>
            <person name="Ng C.H."/>
            <person name="Ang C.C."/>
            <person name="Tnah L.H."/>
            <person name="Lee C.T."/>
            <person name="Nishiyama T."/>
            <person name="Sese J."/>
            <person name="O'Brien M.J."/>
            <person name="Copetti D."/>
            <person name="Mohd Noor M.I."/>
            <person name="Ong R.C."/>
            <person name="Putra M."/>
            <person name="Sireger I.Z."/>
            <person name="Indrioko S."/>
            <person name="Kosugi Y."/>
            <person name="Izuno A."/>
            <person name="Isagi Y."/>
            <person name="Lee S.L."/>
            <person name="Shimizu K.K."/>
        </authorList>
    </citation>
    <scope>NUCLEOTIDE SEQUENCE [LARGE SCALE GENOMIC DNA]</scope>
    <source>
        <strain evidence="3">214</strain>
    </source>
</reference>
<dbReference type="EMBL" id="BPVZ01000117">
    <property type="protein sequence ID" value="GKV36586.1"/>
    <property type="molecule type" value="Genomic_DNA"/>
</dbReference>
<sequence length="721" mass="81492">MAHHHHALNCSVPYDAHKEAVKRLAFIELNMVLMASGAVALVVFGSCRRYCSNMVFDKIQWMNYFLVTNVVFTLTVGQMVGAPFRNVLFAVWGAILLNTAGGADSFSSYSPTDNEQWKSVTAQALLRSILVSTLLGYALTTEYGKTILVISFLLSAKRIDERAVALKMATKSSLAQTTKNIADFMAGEHKILVRGETDPTQMKGYNYLVSGDTKWTASPPNYLYQLEVTDTQVVTLQKIWQCNGSLLTGESGQRLKDICLSFALFRLLCRRFGGHPFLESSKDKSKTWRLVRHGLLSEQGDYKRAFRVIEVELSFLFDLFYTKYAVIFKNGQGLQKLKIFYAVFLLSGCCVLGLLILNLDTTYRTTCEEVTLVAAKQLSVDKVVTTIILGLLFLMEIVQLLLLVVSNWATVLWICNHVRGISLPTYLMFWPKIIMFCQERFKPWERKLGQYFLLKSFNRNPWRLKFECLLMFLFSGIIDIPRAGQKGKYRIKLPEEVKKAVMNSLRRNDEPLELSNIGAESLHRNGVWNNQQLSSACTLETPTHVILVWHVATSLCMFDESTRSPANSIKNPSSDDFKIACALSGYCSYLVAFAPRLICVNPIVCEFIFDKVIEEARRILKDCNSESEMYEKIRSSIGEDETIIYKGAMLAQELLLLTNIGKDKWKVLADFWTELVLFLAPSGDPMAHVEHLAKGGEFVTHLWALLSHAGILNQCPTSRDV</sequence>